<dbReference type="PROSITE" id="PS51257">
    <property type="entry name" value="PROKAR_LIPOPROTEIN"/>
    <property type="match status" value="1"/>
</dbReference>
<accession>A0A2B7IZH8</accession>
<dbReference type="EMBL" id="MVCE01000002">
    <property type="protein sequence ID" value="PGF35243.1"/>
    <property type="molecule type" value="Genomic_DNA"/>
</dbReference>
<evidence type="ECO:0000313" key="2">
    <source>
        <dbReference type="Proteomes" id="UP000226191"/>
    </source>
</evidence>
<proteinExistence type="predicted"/>
<dbReference type="Proteomes" id="UP000226191">
    <property type="component" value="Unassembled WGS sequence"/>
</dbReference>
<organism evidence="1 2">
    <name type="scientific">Cutibacterium acnes</name>
    <name type="common">Propionibacterium acnes</name>
    <dbReference type="NCBI Taxonomy" id="1747"/>
    <lineage>
        <taxon>Bacteria</taxon>
        <taxon>Bacillati</taxon>
        <taxon>Actinomycetota</taxon>
        <taxon>Actinomycetes</taxon>
        <taxon>Propionibacteriales</taxon>
        <taxon>Propionibacteriaceae</taxon>
        <taxon>Cutibacterium</taxon>
    </lineage>
</organism>
<dbReference type="Gene3D" id="3.40.190.10">
    <property type="entry name" value="Periplasmic binding protein-like II"/>
    <property type="match status" value="1"/>
</dbReference>
<gene>
    <name evidence="1" type="ORF">B1B09_06595</name>
</gene>
<dbReference type="SUPFAM" id="SSF53850">
    <property type="entry name" value="Periplasmic binding protein-like II"/>
    <property type="match status" value="1"/>
</dbReference>
<protein>
    <submittedName>
        <fullName evidence="1">Sugar-binding protein</fullName>
    </submittedName>
</protein>
<dbReference type="PANTHER" id="PTHR43649:SF32">
    <property type="entry name" value="SUGAR BINDING SECRETED PROTEIN"/>
    <property type="match status" value="1"/>
</dbReference>
<reference evidence="1 2" key="1">
    <citation type="submission" date="2017-02" db="EMBL/GenBank/DDBJ databases">
        <title>Prevalence of linear plasmids in Cutibacterium acnes isolates obtained from cancerous prostatic tissue.</title>
        <authorList>
            <person name="Davidsson S."/>
            <person name="Bruggemann H."/>
        </authorList>
    </citation>
    <scope>NUCLEOTIDE SEQUENCE [LARGE SCALE GENOMIC DNA]</scope>
    <source>
        <strain evidence="1 2">11-78</strain>
    </source>
</reference>
<dbReference type="AlphaFoldDB" id="A0A2B7IZH8"/>
<dbReference type="PANTHER" id="PTHR43649">
    <property type="entry name" value="ARABINOSE-BINDING PROTEIN-RELATED"/>
    <property type="match status" value="1"/>
</dbReference>
<comment type="caution">
    <text evidence="1">The sequence shown here is derived from an EMBL/GenBank/DDBJ whole genome shotgun (WGS) entry which is preliminary data.</text>
</comment>
<dbReference type="GeneID" id="92856045"/>
<dbReference type="RefSeq" id="WP_002517297.1">
    <property type="nucleotide sequence ID" value="NZ_AP019664.1"/>
</dbReference>
<sequence length="434" mass="46496">MNLSRRHLLSGGFAGLGVLGVSALTGCSTSTEPKSDTGAGDAKKLVLWMWPEGFDKQTLATVAKAQPSYNVRQDIIGGDFKQKLTTTFTAGSGLPDLTGVKGEDIAFFRDHAGYFVDLNTLGAKDIESDYLGWKWAQATTTDGKQLGIPSDIGPTALFYRADIFEQAKLPSDPDQVAAQMTTWDAFIEFGTKLLAAKKKTYLVRNAAGLFGTIWPQSGKGFIDEKKTFIGDQDHIRNAWDITVKALKAGIIATIQSDTSDAAAAVNEGRLPADFGASWHLADLMVDAPQTKGKWRVCAHPGPAINQGGSFLSIPAGASDPKASFAAIRELLSVKSQIREYVHNGNFPVSPKAYDDPKVSGPVDFLGGQHAAKVFGKAAESVRPLFEDSNSGAVSAPFAAQLERVESSGKNPETAWHDAVSEAKRIARQLHLTVR</sequence>
<name>A0A2B7IZH8_CUTAC</name>
<dbReference type="InterPro" id="IPR050490">
    <property type="entry name" value="Bact_solute-bd_prot1"/>
</dbReference>
<evidence type="ECO:0000313" key="1">
    <source>
        <dbReference type="EMBL" id="PGF35243.1"/>
    </source>
</evidence>